<dbReference type="KEGG" id="fpla:A4U99_03090"/>
<dbReference type="Gene3D" id="1.10.287.950">
    <property type="entry name" value="Methyl-accepting chemotaxis protein"/>
    <property type="match status" value="1"/>
</dbReference>
<feature type="transmembrane region" description="Helical" evidence="4">
    <location>
        <begin position="12"/>
        <end position="36"/>
    </location>
</feature>
<evidence type="ECO:0000256" key="3">
    <source>
        <dbReference type="PROSITE-ProRule" id="PRU00284"/>
    </source>
</evidence>
<feature type="transmembrane region" description="Helical" evidence="4">
    <location>
        <begin position="336"/>
        <end position="356"/>
    </location>
</feature>
<evidence type="ECO:0000313" key="10">
    <source>
        <dbReference type="Proteomes" id="UP000429811"/>
    </source>
</evidence>
<dbReference type="EMBL" id="WKPO01000042">
    <property type="protein sequence ID" value="MSB50801.1"/>
    <property type="molecule type" value="Genomic_DNA"/>
</dbReference>
<keyword evidence="1" id="KW-0145">Chemotaxis</keyword>
<evidence type="ECO:0000313" key="8">
    <source>
        <dbReference type="EMBL" id="MSB50801.1"/>
    </source>
</evidence>
<dbReference type="InterPro" id="IPR003660">
    <property type="entry name" value="HAMP_dom"/>
</dbReference>
<dbReference type="SMART" id="SM00304">
    <property type="entry name" value="HAMP"/>
    <property type="match status" value="1"/>
</dbReference>
<dbReference type="GO" id="GO:0004888">
    <property type="term" value="F:transmembrane signaling receptor activity"/>
    <property type="evidence" value="ECO:0007669"/>
    <property type="project" value="TreeGrafter"/>
</dbReference>
<evidence type="ECO:0000259" key="6">
    <source>
        <dbReference type="PROSITE" id="PS50885"/>
    </source>
</evidence>
<accession>A0A1C7FM26</accession>
<proteinExistence type="inferred from homology"/>
<dbReference type="OrthoDB" id="9762005at2"/>
<dbReference type="Gene3D" id="6.10.340.10">
    <property type="match status" value="1"/>
</dbReference>
<evidence type="ECO:0000313" key="9">
    <source>
        <dbReference type="EMBL" id="QQR07126.1"/>
    </source>
</evidence>
<keyword evidence="4" id="KW-0812">Transmembrane</keyword>
<sequence>MGESMLFGKLKLTSKLAVIIGAVLAVIFALLIGVTISTTSTSIQKGIAGELSALARTTGTEIQDSFGVVDDTARGIQEYIGRIYAKPNGAPGDAAAMQQSTLYPGLSLTSNAYDMEQFIVETVRNAVKNNPELEGIGVMFEPNQFQSNLRHYGFYIDMSSADAEVDAYASYEEYAKEDSYRVPAQENRIYISAPYRDGDLLLIAYGTPIVYNGSVIGVVISVIDLSSFSSLQISDNNYTSMWSTLYSGDGTIIWDSETLDDVGHNMVEFTPQADELEAIQAAMAQGDAFNMRKTREDGDQVSCFYSPLQVGGETWWSMTGVYTSDALSSVTRTTRLLLILSVASLLVLLLVVTAVLRKMLVPIRAVVSAADEIASGNLDVHLDIRSQDEIGQLAQSFQAMTENLRAIIQDISYLLNEMSDGNFRIRSKDRERYIGDYNQILLSIRRINYTLSDTLSQINNAADHVSSGSEQVASGAQALAQGATEQASAVEELAATTSDILNHVQKSAEHARDASDKAAMVSQEIAESNQKMQETLSAMQDIQSSSNEIGKIIKTIEDIAFQTNILALNAAVEAARAGAAGKGFAVVAEEVRSLAQKSSDASKNTAALIQRSLSAIQRGTSSMNETASYLENVVGRAQDITATIHQISDASEQQADALEQINVGVEQISSVVQTNSASAEESAAASQELSDQSQILKSLTSHFQLRDSLETDSSPAPESK</sequence>
<dbReference type="GO" id="GO:0007165">
    <property type="term" value="P:signal transduction"/>
    <property type="evidence" value="ECO:0007669"/>
    <property type="project" value="UniProtKB-KW"/>
</dbReference>
<dbReference type="CDD" id="cd06225">
    <property type="entry name" value="HAMP"/>
    <property type="match status" value="1"/>
</dbReference>
<feature type="domain" description="HAMP" evidence="6">
    <location>
        <begin position="357"/>
        <end position="409"/>
    </location>
</feature>
<keyword evidence="3" id="KW-0807">Transducer</keyword>
<protein>
    <submittedName>
        <fullName evidence="7">HAMP domain-containing protein</fullName>
    </submittedName>
</protein>
<dbReference type="Pfam" id="PF00672">
    <property type="entry name" value="HAMP"/>
    <property type="match status" value="1"/>
</dbReference>
<evidence type="ECO:0000313" key="11">
    <source>
        <dbReference type="Proteomes" id="UP000434475"/>
    </source>
</evidence>
<evidence type="ECO:0000256" key="4">
    <source>
        <dbReference type="SAM" id="Phobius"/>
    </source>
</evidence>
<organism evidence="7 11">
    <name type="scientific">Flavonifractor plautii</name>
    <name type="common">Fusobacterium plautii</name>
    <dbReference type="NCBI Taxonomy" id="292800"/>
    <lineage>
        <taxon>Bacteria</taxon>
        <taxon>Bacillati</taxon>
        <taxon>Bacillota</taxon>
        <taxon>Clostridia</taxon>
        <taxon>Eubacteriales</taxon>
        <taxon>Oscillospiraceae</taxon>
        <taxon>Flavonifractor</taxon>
    </lineage>
</organism>
<dbReference type="Proteomes" id="UP000434475">
    <property type="component" value="Unassembled WGS sequence"/>
</dbReference>
<reference evidence="9 12" key="2">
    <citation type="submission" date="2020-11" db="EMBL/GenBank/DDBJ databases">
        <title>Closed and high quality bacterial genomes of the OMM12 community.</title>
        <authorList>
            <person name="Marbouty M."/>
            <person name="Lamy-Besnier Q."/>
            <person name="Debarbieux L."/>
            <person name="Koszul R."/>
        </authorList>
    </citation>
    <scope>NUCLEOTIDE SEQUENCE [LARGE SCALE GENOMIC DNA]</scope>
    <source>
        <strain evidence="9 12">YL31</strain>
    </source>
</reference>
<evidence type="ECO:0000256" key="2">
    <source>
        <dbReference type="ARBA" id="ARBA00029447"/>
    </source>
</evidence>
<reference evidence="10 11" key="1">
    <citation type="journal article" date="2019" name="Nat. Med.">
        <title>A library of human gut bacterial isolates paired with longitudinal multiomics data enables mechanistic microbiome research.</title>
        <authorList>
            <person name="Poyet M."/>
            <person name="Groussin M."/>
            <person name="Gibbons S.M."/>
            <person name="Avila-Pacheco J."/>
            <person name="Jiang X."/>
            <person name="Kearney S.M."/>
            <person name="Perrotta A.R."/>
            <person name="Berdy B."/>
            <person name="Zhao S."/>
            <person name="Lieberman T.D."/>
            <person name="Swanson P.K."/>
            <person name="Smith M."/>
            <person name="Roesemann S."/>
            <person name="Alexander J.E."/>
            <person name="Rich S.A."/>
            <person name="Livny J."/>
            <person name="Vlamakis H."/>
            <person name="Clish C."/>
            <person name="Bullock K."/>
            <person name="Deik A."/>
            <person name="Scott J."/>
            <person name="Pierce K.A."/>
            <person name="Xavier R.J."/>
            <person name="Alm E.J."/>
        </authorList>
    </citation>
    <scope>NUCLEOTIDE SEQUENCE [LARGE SCALE GENOMIC DNA]</scope>
    <source>
        <strain evidence="7 11">BIOML-A2</strain>
        <strain evidence="8 10">BIOML-A5</strain>
    </source>
</reference>
<evidence type="ECO:0000259" key="5">
    <source>
        <dbReference type="PROSITE" id="PS50111"/>
    </source>
</evidence>
<keyword evidence="4" id="KW-0472">Membrane</keyword>
<dbReference type="SMART" id="SM00283">
    <property type="entry name" value="MA"/>
    <property type="match status" value="1"/>
</dbReference>
<dbReference type="InterPro" id="IPR004089">
    <property type="entry name" value="MCPsignal_dom"/>
</dbReference>
<name>A0A1C7FM26_FLAPL</name>
<dbReference type="EMBL" id="CP065315">
    <property type="protein sequence ID" value="QQR07126.1"/>
    <property type="molecule type" value="Genomic_DNA"/>
</dbReference>
<dbReference type="GO" id="GO:0005886">
    <property type="term" value="C:plasma membrane"/>
    <property type="evidence" value="ECO:0007669"/>
    <property type="project" value="TreeGrafter"/>
</dbReference>
<dbReference type="Pfam" id="PF00015">
    <property type="entry name" value="MCPsignal"/>
    <property type="match status" value="1"/>
</dbReference>
<keyword evidence="4" id="KW-1133">Transmembrane helix</keyword>
<dbReference type="PROSITE" id="PS50111">
    <property type="entry name" value="CHEMOTAXIS_TRANSDUC_2"/>
    <property type="match status" value="1"/>
</dbReference>
<dbReference type="PANTHER" id="PTHR43531:SF11">
    <property type="entry name" value="METHYL-ACCEPTING CHEMOTAXIS PROTEIN 3"/>
    <property type="match status" value="1"/>
</dbReference>
<dbReference type="EMBL" id="WKPR01000053">
    <property type="protein sequence ID" value="MSB22809.1"/>
    <property type="molecule type" value="Genomic_DNA"/>
</dbReference>
<evidence type="ECO:0000313" key="7">
    <source>
        <dbReference type="EMBL" id="MSB22809.1"/>
    </source>
</evidence>
<dbReference type="Pfam" id="PF22673">
    <property type="entry name" value="MCP-like_PDC_1"/>
    <property type="match status" value="1"/>
</dbReference>
<evidence type="ECO:0000256" key="1">
    <source>
        <dbReference type="ARBA" id="ARBA00022500"/>
    </source>
</evidence>
<dbReference type="CDD" id="cd12913">
    <property type="entry name" value="PDC1_MCP_like"/>
    <property type="match status" value="1"/>
</dbReference>
<gene>
    <name evidence="8" type="ORF">GKE90_19255</name>
    <name evidence="7" type="ORF">GKE97_25465</name>
    <name evidence="9" type="ORF">I5Q84_06485</name>
</gene>
<feature type="domain" description="Methyl-accepting transducer" evidence="5">
    <location>
        <begin position="461"/>
        <end position="690"/>
    </location>
</feature>
<dbReference type="Proteomes" id="UP000595792">
    <property type="component" value="Chromosome"/>
</dbReference>
<dbReference type="GO" id="GO:0006935">
    <property type="term" value="P:chemotaxis"/>
    <property type="evidence" value="ECO:0007669"/>
    <property type="project" value="UniProtKB-KW"/>
</dbReference>
<dbReference type="PANTHER" id="PTHR43531">
    <property type="entry name" value="PROTEIN ICFG"/>
    <property type="match status" value="1"/>
</dbReference>
<comment type="similarity">
    <text evidence="2">Belongs to the methyl-accepting chemotaxis (MCP) protein family.</text>
</comment>
<dbReference type="SUPFAM" id="SSF58104">
    <property type="entry name" value="Methyl-accepting chemotaxis protein (MCP) signaling domain"/>
    <property type="match status" value="1"/>
</dbReference>
<dbReference type="Proteomes" id="UP000429811">
    <property type="component" value="Unassembled WGS sequence"/>
</dbReference>
<dbReference type="Gene3D" id="3.30.450.20">
    <property type="entry name" value="PAS domain"/>
    <property type="match status" value="1"/>
</dbReference>
<dbReference type="InterPro" id="IPR051310">
    <property type="entry name" value="MCP_chemotaxis"/>
</dbReference>
<dbReference type="PROSITE" id="PS50885">
    <property type="entry name" value="HAMP"/>
    <property type="match status" value="1"/>
</dbReference>
<evidence type="ECO:0000313" key="12">
    <source>
        <dbReference type="Proteomes" id="UP000595792"/>
    </source>
</evidence>
<dbReference type="AlphaFoldDB" id="A0A1C7FM26"/>